<organism evidence="1 2">
    <name type="scientific">Caldanaerovirga acetigignens</name>
    <dbReference type="NCBI Taxonomy" id="447595"/>
    <lineage>
        <taxon>Bacteria</taxon>
        <taxon>Bacillati</taxon>
        <taxon>Bacillota</taxon>
        <taxon>Clostridia</taxon>
        <taxon>Thermosediminibacterales</taxon>
        <taxon>Thermosediminibacteraceae</taxon>
        <taxon>Caldanaerovirga</taxon>
    </lineage>
</organism>
<evidence type="ECO:0000313" key="2">
    <source>
        <dbReference type="Proteomes" id="UP000184375"/>
    </source>
</evidence>
<reference evidence="2" key="1">
    <citation type="submission" date="2016-11" db="EMBL/GenBank/DDBJ databases">
        <authorList>
            <person name="Varghese N."/>
            <person name="Submissions S."/>
        </authorList>
    </citation>
    <scope>NUCLEOTIDE SEQUENCE [LARGE SCALE GENOMIC DNA]</scope>
    <source>
        <strain evidence="2">DSM 18802</strain>
    </source>
</reference>
<proteinExistence type="predicted"/>
<dbReference type="Proteomes" id="UP000184375">
    <property type="component" value="Unassembled WGS sequence"/>
</dbReference>
<keyword evidence="2" id="KW-1185">Reference proteome</keyword>
<gene>
    <name evidence="1" type="ORF">SAMN05660826_01397</name>
</gene>
<dbReference type="EMBL" id="FRCR01000007">
    <property type="protein sequence ID" value="SHM58119.1"/>
    <property type="molecule type" value="Genomic_DNA"/>
</dbReference>
<protein>
    <submittedName>
        <fullName evidence="1">Uncharacterized protein</fullName>
    </submittedName>
</protein>
<accession>A0A1M7JYJ5</accession>
<name>A0A1M7JYJ5_9FIRM</name>
<evidence type="ECO:0000313" key="1">
    <source>
        <dbReference type="EMBL" id="SHM58119.1"/>
    </source>
</evidence>
<dbReference type="AlphaFoldDB" id="A0A1M7JYJ5"/>
<sequence length="42" mass="4606">MAGSTWNNIILEESALLLKKAGVKIIPCYKDYVALDIDVSPL</sequence>
<dbReference type="STRING" id="447595.SAMN05660826_01397"/>